<evidence type="ECO:0000256" key="1">
    <source>
        <dbReference type="SAM" id="Phobius"/>
    </source>
</evidence>
<dbReference type="Proteomes" id="UP000184612">
    <property type="component" value="Unassembled WGS sequence"/>
</dbReference>
<keyword evidence="1" id="KW-0812">Transmembrane</keyword>
<sequence length="362" mass="41298">MKWNKRILLAAVFFIAAAVYSVIQLIGADVIKQQYTCVSVRFQKDGVTEEMVKTALDKEKERGTLGIPEVTAWSKPYETRVKNNSLNRSAVVRVQIVSGEMSLTAPMTLLYGNYAYREDKKGCVIDSRSAFLLYGTENAVGNNLSWDGKEYCIRGVVRTTDALLLVQGKELLEEYSNLEVVYQNREQGEELTNAFLLNNNFPPDYVVYDGWFYGGMIKSALALPVWLLLAAISLWIIKTLRKKKSNLTQKAFLLYAAASAITIILYGSILYQFTGAPFFITDKLLPTRFSDFGYWGEQYRLMREQWRQVQFAGPNGKDILLEKELIETPLTVTVMCLFYLVFCLQVKLAIRSYFFFSAKNTR</sequence>
<protein>
    <recommendedName>
        <fullName evidence="4">MacB-like core domain-containing protein</fullName>
    </recommendedName>
</protein>
<dbReference type="STRING" id="1121345.SAMN02745217_04670"/>
<evidence type="ECO:0000313" key="2">
    <source>
        <dbReference type="EMBL" id="SHO54213.1"/>
    </source>
</evidence>
<proteinExistence type="predicted"/>
<keyword evidence="1" id="KW-1133">Transmembrane helix</keyword>
<feature type="transmembrane region" description="Helical" evidence="1">
    <location>
        <begin position="330"/>
        <end position="350"/>
    </location>
</feature>
<dbReference type="EMBL" id="FRFD01000019">
    <property type="protein sequence ID" value="SHO54213.1"/>
    <property type="molecule type" value="Genomic_DNA"/>
</dbReference>
<keyword evidence="1" id="KW-0472">Membrane</keyword>
<feature type="transmembrane region" description="Helical" evidence="1">
    <location>
        <begin position="221"/>
        <end position="240"/>
    </location>
</feature>
<evidence type="ECO:0008006" key="4">
    <source>
        <dbReference type="Google" id="ProtNLM"/>
    </source>
</evidence>
<name>A0A1M7YNH9_9FIRM</name>
<accession>A0A1M7YNH9</accession>
<feature type="transmembrane region" description="Helical" evidence="1">
    <location>
        <begin position="252"/>
        <end position="273"/>
    </location>
</feature>
<gene>
    <name evidence="2" type="ORF">SAMN02745217_04670</name>
</gene>
<dbReference type="AlphaFoldDB" id="A0A1M7YNH9"/>
<organism evidence="2 3">
    <name type="scientific">Anaerocolumna xylanovorans DSM 12503</name>
    <dbReference type="NCBI Taxonomy" id="1121345"/>
    <lineage>
        <taxon>Bacteria</taxon>
        <taxon>Bacillati</taxon>
        <taxon>Bacillota</taxon>
        <taxon>Clostridia</taxon>
        <taxon>Lachnospirales</taxon>
        <taxon>Lachnospiraceae</taxon>
        <taxon>Anaerocolumna</taxon>
    </lineage>
</organism>
<dbReference type="RefSeq" id="WP_073591268.1">
    <property type="nucleotide sequence ID" value="NZ_FRFD01000019.1"/>
</dbReference>
<evidence type="ECO:0000313" key="3">
    <source>
        <dbReference type="Proteomes" id="UP000184612"/>
    </source>
</evidence>
<keyword evidence="3" id="KW-1185">Reference proteome</keyword>
<dbReference type="OrthoDB" id="1864188at2"/>
<reference evidence="2 3" key="1">
    <citation type="submission" date="2016-12" db="EMBL/GenBank/DDBJ databases">
        <authorList>
            <person name="Song W.-J."/>
            <person name="Kurnit D.M."/>
        </authorList>
    </citation>
    <scope>NUCLEOTIDE SEQUENCE [LARGE SCALE GENOMIC DNA]</scope>
    <source>
        <strain evidence="2 3">DSM 12503</strain>
    </source>
</reference>